<evidence type="ECO:0000313" key="1">
    <source>
        <dbReference type="EMBL" id="KFM75818.1"/>
    </source>
</evidence>
<dbReference type="AlphaFoldDB" id="A0A087UEM9"/>
<accession>A0A087UEM9</accession>
<dbReference type="GO" id="GO:0003676">
    <property type="term" value="F:nucleic acid binding"/>
    <property type="evidence" value="ECO:0007669"/>
    <property type="project" value="InterPro"/>
</dbReference>
<organism evidence="1 2">
    <name type="scientific">Stegodyphus mimosarum</name>
    <name type="common">African social velvet spider</name>
    <dbReference type="NCBI Taxonomy" id="407821"/>
    <lineage>
        <taxon>Eukaryota</taxon>
        <taxon>Metazoa</taxon>
        <taxon>Ecdysozoa</taxon>
        <taxon>Arthropoda</taxon>
        <taxon>Chelicerata</taxon>
        <taxon>Arachnida</taxon>
        <taxon>Araneae</taxon>
        <taxon>Araneomorphae</taxon>
        <taxon>Entelegynae</taxon>
        <taxon>Eresoidea</taxon>
        <taxon>Eresidae</taxon>
        <taxon>Stegodyphus</taxon>
    </lineage>
</organism>
<dbReference type="EMBL" id="KK119487">
    <property type="protein sequence ID" value="KFM75818.1"/>
    <property type="molecule type" value="Genomic_DNA"/>
</dbReference>
<sequence>MFSDESRFSLQSDSRRTFIWRAPGTRYHQENIFERHRYGGAWSNQHFLASPVPPIDCGTTGSAPLRAEAEVSILDRRQLGSSCGSRSHSCSKAVFNSEMIIEGEWRDEMSHSENPQTCCRIKVRRSGCPIHAVNIFIFQIIIDQLRPMWTVLSSINRKPGLTAPLKCRTQSAKFSSLYLVAVSKPLSSTCRSMRPSSILPAQTLTPPPP</sequence>
<dbReference type="Gene3D" id="3.30.420.10">
    <property type="entry name" value="Ribonuclease H-like superfamily/Ribonuclease H"/>
    <property type="match status" value="1"/>
</dbReference>
<proteinExistence type="predicted"/>
<dbReference type="Proteomes" id="UP000054359">
    <property type="component" value="Unassembled WGS sequence"/>
</dbReference>
<dbReference type="InterPro" id="IPR036397">
    <property type="entry name" value="RNaseH_sf"/>
</dbReference>
<name>A0A087UEM9_STEMI</name>
<protein>
    <submittedName>
        <fullName evidence="1">Uncharacterized protein</fullName>
    </submittedName>
</protein>
<evidence type="ECO:0000313" key="2">
    <source>
        <dbReference type="Proteomes" id="UP000054359"/>
    </source>
</evidence>
<gene>
    <name evidence="1" type="ORF">X975_16652</name>
</gene>
<feature type="non-terminal residue" evidence="1">
    <location>
        <position position="209"/>
    </location>
</feature>
<reference evidence="1 2" key="1">
    <citation type="submission" date="2013-11" db="EMBL/GenBank/DDBJ databases">
        <title>Genome sequencing of Stegodyphus mimosarum.</title>
        <authorList>
            <person name="Bechsgaard J."/>
        </authorList>
    </citation>
    <scope>NUCLEOTIDE SEQUENCE [LARGE SCALE GENOMIC DNA]</scope>
</reference>
<keyword evidence="2" id="KW-1185">Reference proteome</keyword>